<dbReference type="CDD" id="cd03784">
    <property type="entry name" value="GT1_Gtf-like"/>
    <property type="match status" value="1"/>
</dbReference>
<dbReference type="GO" id="GO:0016758">
    <property type="term" value="F:hexosyltransferase activity"/>
    <property type="evidence" value="ECO:0007669"/>
    <property type="project" value="UniProtKB-ARBA"/>
</dbReference>
<dbReference type="GO" id="GO:0008194">
    <property type="term" value="F:UDP-glycosyltransferase activity"/>
    <property type="evidence" value="ECO:0007669"/>
    <property type="project" value="InterPro"/>
</dbReference>
<dbReference type="EMBL" id="CP045703">
    <property type="protein sequence ID" value="QNE79656.1"/>
    <property type="molecule type" value="Genomic_DNA"/>
</dbReference>
<dbReference type="SUPFAM" id="SSF53756">
    <property type="entry name" value="UDP-Glycosyltransferase/glycogen phosphorylase"/>
    <property type="match status" value="1"/>
</dbReference>
<accession>A0A7G7BWE1</accession>
<dbReference type="Proteomes" id="UP000515307">
    <property type="component" value="Plasmid unnamed1"/>
</dbReference>
<evidence type="ECO:0000256" key="3">
    <source>
        <dbReference type="ARBA" id="ARBA00022679"/>
    </source>
</evidence>
<evidence type="ECO:0000313" key="7">
    <source>
        <dbReference type="Proteomes" id="UP000515307"/>
    </source>
</evidence>
<dbReference type="RefSeq" id="WP_185303143.1">
    <property type="nucleotide sequence ID" value="NZ_CP045703.1"/>
</dbReference>
<reference evidence="7" key="1">
    <citation type="submission" date="2019-10" db="EMBL/GenBank/DDBJ databases">
        <title>Antimicrobial potential of Antarctic Bacteria.</title>
        <authorList>
            <person name="Benaud N."/>
            <person name="Edwards R.J."/>
            <person name="Ferrari B.C."/>
        </authorList>
    </citation>
    <scope>NUCLEOTIDE SEQUENCE [LARGE SCALE GENOMIC DNA]</scope>
    <source>
        <strain evidence="7">NBSH44</strain>
        <plasmid evidence="7">unnamed1</plasmid>
    </source>
</reference>
<proteinExistence type="inferred from homology"/>
<keyword evidence="3" id="KW-0808">Transferase</keyword>
<dbReference type="GO" id="GO:0017000">
    <property type="term" value="P:antibiotic biosynthetic process"/>
    <property type="evidence" value="ECO:0007669"/>
    <property type="project" value="UniProtKB-ARBA"/>
</dbReference>
<keyword evidence="2" id="KW-0328">Glycosyltransferase</keyword>
<comment type="similarity">
    <text evidence="1">Belongs to the glycosyltransferase 28 family.</text>
</comment>
<dbReference type="Gene3D" id="3.40.50.2000">
    <property type="entry name" value="Glycogen Phosphorylase B"/>
    <property type="match status" value="2"/>
</dbReference>
<evidence type="ECO:0000259" key="5">
    <source>
        <dbReference type="Pfam" id="PF21036"/>
    </source>
</evidence>
<feature type="domain" description="Erythromycin biosynthesis protein CIII-like N-terminal" evidence="5">
    <location>
        <begin position="23"/>
        <end position="252"/>
    </location>
</feature>
<feature type="domain" description="Erythromycin biosynthesis protein CIII-like C-terminal" evidence="4">
    <location>
        <begin position="295"/>
        <end position="357"/>
    </location>
</feature>
<protein>
    <submittedName>
        <fullName evidence="6">DUF1205 domain-containing protein</fullName>
    </submittedName>
</protein>
<organism evidence="6 7">
    <name type="scientific">Streptomyces finlayi</name>
    <dbReference type="NCBI Taxonomy" id="67296"/>
    <lineage>
        <taxon>Bacteria</taxon>
        <taxon>Bacillati</taxon>
        <taxon>Actinomycetota</taxon>
        <taxon>Actinomycetes</taxon>
        <taxon>Kitasatosporales</taxon>
        <taxon>Streptomycetaceae</taxon>
        <taxon>Streptomyces</taxon>
    </lineage>
</organism>
<dbReference type="KEGG" id="sfiy:F0344_34975"/>
<geneLocation type="plasmid" evidence="6 7">
    <name>unnamed1</name>
</geneLocation>
<dbReference type="PANTHER" id="PTHR48050">
    <property type="entry name" value="STEROL 3-BETA-GLUCOSYLTRANSFERASE"/>
    <property type="match status" value="1"/>
</dbReference>
<dbReference type="Pfam" id="PF21036">
    <property type="entry name" value="EryCIII-like_N"/>
    <property type="match status" value="1"/>
</dbReference>
<evidence type="ECO:0000256" key="1">
    <source>
        <dbReference type="ARBA" id="ARBA00006962"/>
    </source>
</evidence>
<gene>
    <name evidence="6" type="ORF">F0344_34975</name>
</gene>
<sequence length="482" mass="53938">MRVLFTIYPNSYAHLYPVVPLAWALQSAGHEVRIATHHSAAEMILGTGITPVPLGNPEQVPVRLTEDCSQPSHPDLVLKYADAMGLSEEDREHWIVFFQYLLNPISDYVRVDRDEASDLVDFARTWKPDLILWDPTHPAGGVAGKVSGAAHARLLISQDQFGWSLDRLAENADALRAAGLDENPLATLLAPLAEKYGLEVDRELLVGQWTVDPMLEDFRLPTTTKKLPMRQVPYVDPQVSSGWLHERPEQTRCDCCGRRGTRRVALSLGESTRRFVPGDWDRAPKILKACEGLDDLEFIATLDKMQLADVEKIPGNVRTFDWVPLPALMPTCSTLIHHGGNGTYASAVAFQVPQLVCDIKGESVLLKLVENEPDQLRTGTYRNGYEAGVREETESAGFHWELPAKKIEATPVSDFVISKGVGDRLDHRAQSVEEIRELIWRTAHDPARHHAAVDLRNEWLAMPSPSDIIPDLEKFVVQNRRL</sequence>
<dbReference type="InterPro" id="IPR002213">
    <property type="entry name" value="UDP_glucos_trans"/>
</dbReference>
<dbReference type="InterPro" id="IPR048284">
    <property type="entry name" value="EryCIII-like_N"/>
</dbReference>
<dbReference type="PANTHER" id="PTHR48050:SF13">
    <property type="entry name" value="STEROL 3-BETA-GLUCOSYLTRANSFERASE UGT80A2"/>
    <property type="match status" value="1"/>
</dbReference>
<evidence type="ECO:0000256" key="2">
    <source>
        <dbReference type="ARBA" id="ARBA00022676"/>
    </source>
</evidence>
<keyword evidence="7" id="KW-1185">Reference proteome</keyword>
<evidence type="ECO:0000259" key="4">
    <source>
        <dbReference type="Pfam" id="PF06722"/>
    </source>
</evidence>
<dbReference type="InterPro" id="IPR010610">
    <property type="entry name" value="EryCIII-like_C"/>
</dbReference>
<dbReference type="AlphaFoldDB" id="A0A7G7BWE1"/>
<dbReference type="InterPro" id="IPR050426">
    <property type="entry name" value="Glycosyltransferase_28"/>
</dbReference>
<dbReference type="Pfam" id="PF06722">
    <property type="entry name" value="EryCIII-like_C"/>
    <property type="match status" value="1"/>
</dbReference>
<evidence type="ECO:0000313" key="6">
    <source>
        <dbReference type="EMBL" id="QNE79656.1"/>
    </source>
</evidence>
<keyword evidence="6" id="KW-0614">Plasmid</keyword>
<name>A0A7G7BWE1_9ACTN</name>